<gene>
    <name evidence="1" type="ORF">EDD18DRAFT_147802</name>
</gene>
<proteinExistence type="predicted"/>
<evidence type="ECO:0000313" key="2">
    <source>
        <dbReference type="Proteomes" id="UP001175228"/>
    </source>
</evidence>
<evidence type="ECO:0000313" key="1">
    <source>
        <dbReference type="EMBL" id="KAK0497257.1"/>
    </source>
</evidence>
<accession>A0AA39Q6N6</accession>
<name>A0AA39Q6N6_9AGAR</name>
<sequence length="290" mass="34722">MPSYVRKRLMTTCPRINRTWKAVYAPIASRDMYITNLKFLDYLCRVAQFQKSIIYYDFIPRLTRTITCFVNLKECEMEREAKEVYIYLTGLLNLCGFDALFKSVRYLSLRLYWISIGSNSPFPMLSLKHSHIRARYDRFLTNDKAPHHYKRLAEVTPIHIHFSLTDLGSMDDSMKFRWRWSLTKLRGVGVPEHLFKTISFPQDHYERVHKGIRYVRHTTHIYETQLGFCDSKNINQRMWVASKGRHNWLSYLATSLHYRWEFKSTQSSLPQFPCWPRRHAEGLLERECMI</sequence>
<organism evidence="1 2">
    <name type="scientific">Armillaria luteobubalina</name>
    <dbReference type="NCBI Taxonomy" id="153913"/>
    <lineage>
        <taxon>Eukaryota</taxon>
        <taxon>Fungi</taxon>
        <taxon>Dikarya</taxon>
        <taxon>Basidiomycota</taxon>
        <taxon>Agaricomycotina</taxon>
        <taxon>Agaricomycetes</taxon>
        <taxon>Agaricomycetidae</taxon>
        <taxon>Agaricales</taxon>
        <taxon>Marasmiineae</taxon>
        <taxon>Physalacriaceae</taxon>
        <taxon>Armillaria</taxon>
    </lineage>
</organism>
<keyword evidence="2" id="KW-1185">Reference proteome</keyword>
<protein>
    <submittedName>
        <fullName evidence="1">Uncharacterized protein</fullName>
    </submittedName>
</protein>
<dbReference type="EMBL" id="JAUEPU010000013">
    <property type="protein sequence ID" value="KAK0497257.1"/>
    <property type="molecule type" value="Genomic_DNA"/>
</dbReference>
<dbReference type="Proteomes" id="UP001175228">
    <property type="component" value="Unassembled WGS sequence"/>
</dbReference>
<reference evidence="1" key="1">
    <citation type="submission" date="2023-06" db="EMBL/GenBank/DDBJ databases">
        <authorList>
            <consortium name="Lawrence Berkeley National Laboratory"/>
            <person name="Ahrendt S."/>
            <person name="Sahu N."/>
            <person name="Indic B."/>
            <person name="Wong-Bajracharya J."/>
            <person name="Merenyi Z."/>
            <person name="Ke H.-M."/>
            <person name="Monk M."/>
            <person name="Kocsube S."/>
            <person name="Drula E."/>
            <person name="Lipzen A."/>
            <person name="Balint B."/>
            <person name="Henrissat B."/>
            <person name="Andreopoulos B."/>
            <person name="Martin F.M."/>
            <person name="Harder C.B."/>
            <person name="Rigling D."/>
            <person name="Ford K.L."/>
            <person name="Foster G.D."/>
            <person name="Pangilinan J."/>
            <person name="Papanicolaou A."/>
            <person name="Barry K."/>
            <person name="LaButti K."/>
            <person name="Viragh M."/>
            <person name="Koriabine M."/>
            <person name="Yan M."/>
            <person name="Riley R."/>
            <person name="Champramary S."/>
            <person name="Plett K.L."/>
            <person name="Tsai I.J."/>
            <person name="Slot J."/>
            <person name="Sipos G."/>
            <person name="Plett J."/>
            <person name="Nagy L.G."/>
            <person name="Grigoriev I.V."/>
        </authorList>
    </citation>
    <scope>NUCLEOTIDE SEQUENCE</scope>
    <source>
        <strain evidence="1">HWK02</strain>
    </source>
</reference>
<dbReference type="AlphaFoldDB" id="A0AA39Q6N6"/>
<comment type="caution">
    <text evidence="1">The sequence shown here is derived from an EMBL/GenBank/DDBJ whole genome shotgun (WGS) entry which is preliminary data.</text>
</comment>